<evidence type="ECO:0000313" key="3">
    <source>
        <dbReference type="Proteomes" id="UP000326927"/>
    </source>
</evidence>
<feature type="region of interest" description="Disordered" evidence="1">
    <location>
        <begin position="1"/>
        <end position="27"/>
    </location>
</feature>
<reference evidence="2 3" key="1">
    <citation type="submission" date="2019-07" db="EMBL/GenBank/DDBJ databases">
        <authorList>
            <person name="Case Z.W."/>
            <person name="Stoner T.H."/>
            <person name="Garlena R.A."/>
            <person name="Russell D.A."/>
            <person name="Pope W.H."/>
            <person name="Jacobs-Sera D."/>
            <person name="Hatfull G.F."/>
        </authorList>
    </citation>
    <scope>NUCLEOTIDE SEQUENCE [LARGE SCALE GENOMIC DNA]</scope>
</reference>
<dbReference type="EMBL" id="MN234198">
    <property type="protein sequence ID" value="QFG11423.1"/>
    <property type="molecule type" value="Genomic_DNA"/>
</dbReference>
<evidence type="ECO:0000256" key="1">
    <source>
        <dbReference type="SAM" id="MobiDB-lite"/>
    </source>
</evidence>
<name>A0A5J6TKA3_9CAUD</name>
<evidence type="ECO:0000313" key="2">
    <source>
        <dbReference type="EMBL" id="QFG11423.1"/>
    </source>
</evidence>
<dbReference type="Proteomes" id="UP000326927">
    <property type="component" value="Segment"/>
</dbReference>
<keyword evidence="3" id="KW-1185">Reference proteome</keyword>
<feature type="region of interest" description="Disordered" evidence="1">
    <location>
        <begin position="88"/>
        <end position="118"/>
    </location>
</feature>
<organism evidence="2 3">
    <name type="scientific">Mycobacterium phage Zavala</name>
    <dbReference type="NCBI Taxonomy" id="2599887"/>
    <lineage>
        <taxon>Viruses</taxon>
        <taxon>Duplodnaviria</taxon>
        <taxon>Heunggongvirae</taxon>
        <taxon>Uroviricota</taxon>
        <taxon>Caudoviricetes</taxon>
        <taxon>Weiservirinae</taxon>
        <taxon>Anayavirus</taxon>
        <taxon>Anayavirus zavala</taxon>
    </lineage>
</organism>
<dbReference type="RefSeq" id="YP_009954350.1">
    <property type="nucleotide sequence ID" value="NC_051631.1"/>
</dbReference>
<accession>A0A5J6TKA3</accession>
<gene>
    <name evidence="2" type="primary">73</name>
    <name evidence="2" type="ORF">SEA_ZAVALA_73</name>
</gene>
<protein>
    <submittedName>
        <fullName evidence="2">Uncharacterized protein</fullName>
    </submittedName>
</protein>
<sequence>MLRWPSQSTAAANGTDSRQNPCPAAQMAQIGTDSKNELVPALPQVNTPNGALGTDGTDFYGLTSRVEIRGVFPGRVAPSAWCGAHMQKSVPSVPDPCGANSETRPAVAGAWRGADRRR</sequence>
<proteinExistence type="predicted"/>
<feature type="compositionally biased region" description="Polar residues" evidence="1">
    <location>
        <begin position="1"/>
        <end position="20"/>
    </location>
</feature>
<dbReference type="KEGG" id="vg:60325840"/>
<dbReference type="GeneID" id="60325840"/>